<evidence type="ECO:0000313" key="2">
    <source>
        <dbReference type="Proteomes" id="UP000033636"/>
    </source>
</evidence>
<comment type="caution">
    <text evidence="1">The sequence shown here is derived from an EMBL/GenBank/DDBJ whole genome shotgun (WGS) entry which is preliminary data.</text>
</comment>
<protein>
    <submittedName>
        <fullName evidence="1">50S ribosomal protein L5</fullName>
    </submittedName>
</protein>
<dbReference type="EMBL" id="JZWT02000002">
    <property type="protein sequence ID" value="MFB6489791.1"/>
    <property type="molecule type" value="Genomic_DNA"/>
</dbReference>
<evidence type="ECO:0000313" key="1">
    <source>
        <dbReference type="EMBL" id="MFB6489791.1"/>
    </source>
</evidence>
<accession>A0ACC6UYR7</accession>
<reference evidence="1" key="1">
    <citation type="submission" date="2024-07" db="EMBL/GenBank/DDBJ databases">
        <title>Metagenome and Metagenome-Assembled Genomes of Archaea from a hot spring from the geothermal field of Los Azufres, Mexico.</title>
        <authorList>
            <person name="Marin-Paredes R."/>
            <person name="Martinez-Romero E."/>
            <person name="Servin-Garciduenas L.E."/>
        </authorList>
    </citation>
    <scope>NUCLEOTIDE SEQUENCE</scope>
</reference>
<dbReference type="Proteomes" id="UP000033636">
    <property type="component" value="Unassembled WGS sequence"/>
</dbReference>
<organism evidence="1 2">
    <name type="scientific">Thermoproteus sp. AZ2</name>
    <dbReference type="NCBI Taxonomy" id="1609232"/>
    <lineage>
        <taxon>Archaea</taxon>
        <taxon>Thermoproteota</taxon>
        <taxon>Thermoprotei</taxon>
        <taxon>Thermoproteales</taxon>
        <taxon>Thermoproteaceae</taxon>
        <taxon>Thermoproteus</taxon>
    </lineage>
</organism>
<gene>
    <name evidence="1" type="ORF">TU35_000855</name>
</gene>
<keyword evidence="1" id="KW-0687">Ribonucleoprotein</keyword>
<proteinExistence type="predicted"/>
<name>A0ACC6UYR7_9CREN</name>
<sequence length="182" mass="20324">MSAAKSWKELVLIQGRPMQRIYIEKVVVNIGVGEGGERLERAAGILKELTGQEPSLRRAKKSIKEWNVRRGEPIAVAVTLRRDKAVQFLYRALAAVGNRVKASSFDDRGNVCFGIKEHIMIPGVKYDPAVGVWGMDVCVRLAKPGLRVERRKRRRSSVGKAQLVAKQEAIEFFQKVLGVTVD</sequence>
<keyword evidence="1" id="KW-0689">Ribosomal protein</keyword>